<keyword evidence="1" id="KW-0812">Transmembrane</keyword>
<protein>
    <recommendedName>
        <fullName evidence="4">DUF4845 domain-containing protein</fullName>
    </recommendedName>
</protein>
<accession>I3Y6P6</accession>
<dbReference type="STRING" id="765911.Thivi_0608"/>
<dbReference type="KEGG" id="tvi:Thivi_0608"/>
<name>I3Y6P6_THIV6</name>
<dbReference type="AlphaFoldDB" id="I3Y6P6"/>
<keyword evidence="1" id="KW-0472">Membrane</keyword>
<dbReference type="EMBL" id="CP003154">
    <property type="protein sequence ID" value="AFL72664.1"/>
    <property type="molecule type" value="Genomic_DNA"/>
</dbReference>
<dbReference type="OrthoDB" id="6367393at2"/>
<evidence type="ECO:0000256" key="1">
    <source>
        <dbReference type="SAM" id="Phobius"/>
    </source>
</evidence>
<dbReference type="HOGENOM" id="CLU_149778_1_0_6"/>
<dbReference type="eggNOG" id="COG4969">
    <property type="taxonomic scope" value="Bacteria"/>
</dbReference>
<evidence type="ECO:0000313" key="3">
    <source>
        <dbReference type="Proteomes" id="UP000006062"/>
    </source>
</evidence>
<keyword evidence="1" id="KW-1133">Transmembrane helix</keyword>
<sequence length="129" mass="14683">MHKMSRFGSRQRGMGMLGIIFTVGLVAFFMTLLLKLGPLYLNFWTIRSIMTSVAEQSETLQGGARGIADMIGKRMDVNSVANITTKDFDIKKLEQNTYQVTVNYEQRVHLFFNVDAVAMFTYQVDVKTQ</sequence>
<dbReference type="InterPro" id="IPR032314">
    <property type="entry name" value="DUF4845"/>
</dbReference>
<reference evidence="2 3" key="1">
    <citation type="submission" date="2012-06" db="EMBL/GenBank/DDBJ databases">
        <title>Complete sequence of Thiocystis violascens DSM 198.</title>
        <authorList>
            <consortium name="US DOE Joint Genome Institute"/>
            <person name="Lucas S."/>
            <person name="Han J."/>
            <person name="Lapidus A."/>
            <person name="Cheng J.-F."/>
            <person name="Goodwin L."/>
            <person name="Pitluck S."/>
            <person name="Peters L."/>
            <person name="Ovchinnikova G."/>
            <person name="Teshima H."/>
            <person name="Detter J.C."/>
            <person name="Han C."/>
            <person name="Tapia R."/>
            <person name="Land M."/>
            <person name="Hauser L."/>
            <person name="Kyrpides N."/>
            <person name="Ivanova N."/>
            <person name="Pagani I."/>
            <person name="Vogl K."/>
            <person name="Liu Z."/>
            <person name="Frigaard N.-U."/>
            <person name="Bryant D."/>
            <person name="Woyke T."/>
        </authorList>
    </citation>
    <scope>NUCLEOTIDE SEQUENCE [LARGE SCALE GENOMIC DNA]</scope>
    <source>
        <strain evidence="3">ATCC 17096 / DSM 198 / 6111</strain>
    </source>
</reference>
<proteinExistence type="predicted"/>
<dbReference type="RefSeq" id="WP_014777160.1">
    <property type="nucleotide sequence ID" value="NC_018012.1"/>
</dbReference>
<evidence type="ECO:0000313" key="2">
    <source>
        <dbReference type="EMBL" id="AFL72664.1"/>
    </source>
</evidence>
<evidence type="ECO:0008006" key="4">
    <source>
        <dbReference type="Google" id="ProtNLM"/>
    </source>
</evidence>
<gene>
    <name evidence="2" type="ordered locus">Thivi_0608</name>
</gene>
<organism evidence="2 3">
    <name type="scientific">Thiocystis violascens (strain ATCC 17096 / DSM 198 / 6111)</name>
    <name type="common">Chromatium violascens</name>
    <dbReference type="NCBI Taxonomy" id="765911"/>
    <lineage>
        <taxon>Bacteria</taxon>
        <taxon>Pseudomonadati</taxon>
        <taxon>Pseudomonadota</taxon>
        <taxon>Gammaproteobacteria</taxon>
        <taxon>Chromatiales</taxon>
        <taxon>Chromatiaceae</taxon>
        <taxon>Thiocystis</taxon>
    </lineage>
</organism>
<dbReference type="Pfam" id="PF16137">
    <property type="entry name" value="DUF4845"/>
    <property type="match status" value="1"/>
</dbReference>
<keyword evidence="3" id="KW-1185">Reference proteome</keyword>
<feature type="transmembrane region" description="Helical" evidence="1">
    <location>
        <begin position="12"/>
        <end position="34"/>
    </location>
</feature>
<dbReference type="Proteomes" id="UP000006062">
    <property type="component" value="Chromosome"/>
</dbReference>